<evidence type="ECO:0000259" key="7">
    <source>
        <dbReference type="PROSITE" id="PS50066"/>
    </source>
</evidence>
<dbReference type="InterPro" id="IPR050142">
    <property type="entry name" value="MADS-box/MEF2_TF"/>
</dbReference>
<reference evidence="8 9" key="1">
    <citation type="journal article" date="2021" name="Comput. Struct. Biotechnol. J.">
        <title>De novo genome assembly of the potent medicinal plant Rehmannia glutinosa using nanopore technology.</title>
        <authorList>
            <person name="Ma L."/>
            <person name="Dong C."/>
            <person name="Song C."/>
            <person name="Wang X."/>
            <person name="Zheng X."/>
            <person name="Niu Y."/>
            <person name="Chen S."/>
            <person name="Feng W."/>
        </authorList>
    </citation>
    <scope>NUCLEOTIDE SEQUENCE [LARGE SCALE GENOMIC DNA]</scope>
    <source>
        <strain evidence="8">DH-2019</strain>
    </source>
</reference>
<dbReference type="Pfam" id="PF00319">
    <property type="entry name" value="SRF-TF"/>
    <property type="match status" value="1"/>
</dbReference>
<dbReference type="SMART" id="SM00432">
    <property type="entry name" value="MADS"/>
    <property type="match status" value="1"/>
</dbReference>
<keyword evidence="5" id="KW-0539">Nucleus</keyword>
<dbReference type="InterPro" id="IPR036879">
    <property type="entry name" value="TF_MADSbox_sf"/>
</dbReference>
<dbReference type="SUPFAM" id="SSF55455">
    <property type="entry name" value="SRF-like"/>
    <property type="match status" value="1"/>
</dbReference>
<accession>A0ABR0WY08</accession>
<evidence type="ECO:0000313" key="8">
    <source>
        <dbReference type="EMBL" id="KAK6152166.1"/>
    </source>
</evidence>
<dbReference type="InterPro" id="IPR002100">
    <property type="entry name" value="TF_MADSbox"/>
</dbReference>
<evidence type="ECO:0000256" key="4">
    <source>
        <dbReference type="ARBA" id="ARBA00023163"/>
    </source>
</evidence>
<feature type="region of interest" description="Disordered" evidence="6">
    <location>
        <begin position="240"/>
        <end position="279"/>
    </location>
</feature>
<dbReference type="Proteomes" id="UP001318860">
    <property type="component" value="Unassembled WGS sequence"/>
</dbReference>
<dbReference type="PANTHER" id="PTHR48019">
    <property type="entry name" value="SERUM RESPONSE FACTOR HOMOLOG"/>
    <property type="match status" value="1"/>
</dbReference>
<feature type="compositionally biased region" description="Low complexity" evidence="6">
    <location>
        <begin position="243"/>
        <end position="254"/>
    </location>
</feature>
<gene>
    <name evidence="8" type="ORF">DH2020_014801</name>
</gene>
<evidence type="ECO:0000256" key="2">
    <source>
        <dbReference type="ARBA" id="ARBA00023015"/>
    </source>
</evidence>
<name>A0ABR0WY08_REHGL</name>
<evidence type="ECO:0000313" key="9">
    <source>
        <dbReference type="Proteomes" id="UP001318860"/>
    </source>
</evidence>
<keyword evidence="4" id="KW-0804">Transcription</keyword>
<dbReference type="InterPro" id="IPR033897">
    <property type="entry name" value="SRF-like_MADS-box"/>
</dbReference>
<dbReference type="PRINTS" id="PR00404">
    <property type="entry name" value="MADSDOMAIN"/>
</dbReference>
<organism evidence="8 9">
    <name type="scientific">Rehmannia glutinosa</name>
    <name type="common">Chinese foxglove</name>
    <dbReference type="NCBI Taxonomy" id="99300"/>
    <lineage>
        <taxon>Eukaryota</taxon>
        <taxon>Viridiplantae</taxon>
        <taxon>Streptophyta</taxon>
        <taxon>Embryophyta</taxon>
        <taxon>Tracheophyta</taxon>
        <taxon>Spermatophyta</taxon>
        <taxon>Magnoliopsida</taxon>
        <taxon>eudicotyledons</taxon>
        <taxon>Gunneridae</taxon>
        <taxon>Pentapetalae</taxon>
        <taxon>asterids</taxon>
        <taxon>lamiids</taxon>
        <taxon>Lamiales</taxon>
        <taxon>Orobanchaceae</taxon>
        <taxon>Rehmannieae</taxon>
        <taxon>Rehmannia</taxon>
    </lineage>
</organism>
<dbReference type="Gene3D" id="3.40.1810.10">
    <property type="entry name" value="Transcription factor, MADS-box"/>
    <property type="match status" value="1"/>
</dbReference>
<evidence type="ECO:0000256" key="5">
    <source>
        <dbReference type="ARBA" id="ARBA00023242"/>
    </source>
</evidence>
<feature type="region of interest" description="Disordered" evidence="6">
    <location>
        <begin position="155"/>
        <end position="176"/>
    </location>
</feature>
<dbReference type="CDD" id="cd00266">
    <property type="entry name" value="MADS_SRF_like"/>
    <property type="match status" value="1"/>
</dbReference>
<comment type="caution">
    <text evidence="8">The sequence shown here is derived from an EMBL/GenBank/DDBJ whole genome shotgun (WGS) entry which is preliminary data.</text>
</comment>
<dbReference type="EMBL" id="JABTTQ020000007">
    <property type="protein sequence ID" value="KAK6152166.1"/>
    <property type="molecule type" value="Genomic_DNA"/>
</dbReference>
<evidence type="ECO:0000256" key="3">
    <source>
        <dbReference type="ARBA" id="ARBA00023125"/>
    </source>
</evidence>
<protein>
    <recommendedName>
        <fullName evidence="7">MADS-box domain-containing protein</fullName>
    </recommendedName>
</protein>
<evidence type="ECO:0000256" key="6">
    <source>
        <dbReference type="SAM" id="MobiDB-lite"/>
    </source>
</evidence>
<feature type="compositionally biased region" description="Low complexity" evidence="6">
    <location>
        <begin position="161"/>
        <end position="172"/>
    </location>
</feature>
<keyword evidence="9" id="KW-1185">Reference proteome</keyword>
<evidence type="ECO:0000256" key="1">
    <source>
        <dbReference type="ARBA" id="ARBA00004123"/>
    </source>
</evidence>
<proteinExistence type="predicted"/>
<keyword evidence="3" id="KW-0238">DNA-binding</keyword>
<keyword evidence="2" id="KW-0805">Transcription regulation</keyword>
<feature type="domain" description="MADS-box" evidence="7">
    <location>
        <begin position="1"/>
        <end position="47"/>
    </location>
</feature>
<comment type="subcellular location">
    <subcellularLocation>
        <location evidence="1">Nucleus</location>
    </subcellularLocation>
</comment>
<sequence length="279" mass="31389">MTRKRIKHQQIPNETKRNATFAKRAEGFLKKANEFSILCGVETGIVVHKHGEENNTILWPSPATFREMLQKFMNFPNMERSRRVVTLDKFMEQTVDTETGNLIKSKEKAQLKESQQLLNQLISQGKSFDELDLHQLNCLSSLSDEMLKKLQKRGRQLYNEQRQQQQQQQQQQMNTEPSAMDFGTMTAETFEQQQMDTEPSAMDFGTMGAETSSSVPTLLDDLRNDQWFIESMSEEPNFTDFLGVSTNAGGASSSAGGGVGGPTGDMSMSPPPSDDNSTR</sequence>
<dbReference type="PROSITE" id="PS50066">
    <property type="entry name" value="MADS_BOX_2"/>
    <property type="match status" value="1"/>
</dbReference>